<dbReference type="Proteomes" id="UP000011182">
    <property type="component" value="Unassembled WGS sequence"/>
</dbReference>
<dbReference type="EMBL" id="AMXN01000001">
    <property type="protein sequence ID" value="ELS63067.1"/>
    <property type="molecule type" value="Genomic_DNA"/>
</dbReference>
<comment type="caution">
    <text evidence="1">The sequence shown here is derived from an EMBL/GenBank/DDBJ whole genome shotgun (WGS) entry which is preliminary data.</text>
</comment>
<reference evidence="1 2" key="1">
    <citation type="journal article" date="2014" name="Syst. Appl. Microbiol.">
        <title>Genomic insights into the taxonomic status of the three subspecies of Bacillus subtilis.</title>
        <authorList>
            <person name="Yi H."/>
            <person name="Chun J."/>
            <person name="Cha C.J."/>
        </authorList>
    </citation>
    <scope>NUCLEOTIDE SEQUENCE [LARGE SCALE GENOMIC DNA]</scope>
    <source>
        <strain evidence="1 2">KCTC 13429</strain>
    </source>
</reference>
<organism evidence="1 2">
    <name type="scientific">Bacillus inaquosorum KCTC 13429</name>
    <dbReference type="NCBI Taxonomy" id="1236548"/>
    <lineage>
        <taxon>Bacteria</taxon>
        <taxon>Bacillati</taxon>
        <taxon>Bacillota</taxon>
        <taxon>Bacilli</taxon>
        <taxon>Bacillales</taxon>
        <taxon>Bacillaceae</taxon>
        <taxon>Bacillus</taxon>
    </lineage>
</organism>
<name>A0A9W5LLT6_9BACI</name>
<keyword evidence="2" id="KW-1185">Reference proteome</keyword>
<gene>
    <name evidence="1" type="ORF">BSI_04580</name>
</gene>
<dbReference type="AlphaFoldDB" id="A0A9W5LLT6"/>
<evidence type="ECO:0000313" key="1">
    <source>
        <dbReference type="EMBL" id="ELS63067.1"/>
    </source>
</evidence>
<protein>
    <submittedName>
        <fullName evidence="1">Uncharacterized protein</fullName>
    </submittedName>
</protein>
<accession>A0A9W5LLT6</accession>
<evidence type="ECO:0000313" key="2">
    <source>
        <dbReference type="Proteomes" id="UP000011182"/>
    </source>
</evidence>
<sequence>MPAVSGWHAFFILSGIYPQQSYFQINPSYMQITMAKRKTIK</sequence>
<proteinExistence type="predicted"/>